<dbReference type="RefSeq" id="WP_246113007.1">
    <property type="nucleotide sequence ID" value="NZ_SJPK01000014.1"/>
</dbReference>
<evidence type="ECO:0000313" key="3">
    <source>
        <dbReference type="Proteomes" id="UP000318053"/>
    </source>
</evidence>
<proteinExistence type="predicted"/>
<comment type="caution">
    <text evidence="2">The sequence shown here is derived from an EMBL/GenBank/DDBJ whole genome shotgun (WGS) entry which is preliminary data.</text>
</comment>
<dbReference type="PANTHER" id="PTHR20883:SF48">
    <property type="entry name" value="ECTOINE DIOXYGENASE"/>
    <property type="match status" value="1"/>
</dbReference>
<dbReference type="InterPro" id="IPR008775">
    <property type="entry name" value="Phytyl_CoA_dOase-like"/>
</dbReference>
<dbReference type="GO" id="GO:0005506">
    <property type="term" value="F:iron ion binding"/>
    <property type="evidence" value="ECO:0007669"/>
    <property type="project" value="UniProtKB-ARBA"/>
</dbReference>
<keyword evidence="3" id="KW-1185">Reference proteome</keyword>
<dbReference type="Proteomes" id="UP000318053">
    <property type="component" value="Unassembled WGS sequence"/>
</dbReference>
<name>A0A5C5X219_9BACT</name>
<dbReference type="PANTHER" id="PTHR20883">
    <property type="entry name" value="PHYTANOYL-COA DIOXYGENASE DOMAIN CONTAINING 1"/>
    <property type="match status" value="1"/>
</dbReference>
<gene>
    <name evidence="2" type="ORF">CA85_43040</name>
</gene>
<dbReference type="Gene3D" id="2.60.120.620">
    <property type="entry name" value="q2cbj1_9rhob like domain"/>
    <property type="match status" value="1"/>
</dbReference>
<dbReference type="GO" id="GO:0016706">
    <property type="term" value="F:2-oxoglutarate-dependent dioxygenase activity"/>
    <property type="evidence" value="ECO:0007669"/>
    <property type="project" value="UniProtKB-ARBA"/>
</dbReference>
<keyword evidence="2" id="KW-0223">Dioxygenase</keyword>
<sequence>MTIRLLDRYGYRIARDVVPPEQCEQIGEEISRWLSSDANNRIENREGDLVGGRNLIENDALWRPWIHNIQMARLIRNYVGAKPSVVRVLYFDKPPGQGWALSLHRDRTIAVSKHHDPPDPFCKPTFKAGVPHVEANDEVLSQMLTLRLHLDPMRADNGPLYVVPRSHQTTQNGGVEPAATEEMQTIYCRAGDVLAMRPLLCHGSHPTDPATALRRRVLHLELAPRDALPAPYHWHMAKLIG</sequence>
<protein>
    <submittedName>
        <fullName evidence="2">Phytanoyl-CoA dioxygenase (PhyH)</fullName>
    </submittedName>
</protein>
<dbReference type="AlphaFoldDB" id="A0A5C5X219"/>
<evidence type="ECO:0000256" key="1">
    <source>
        <dbReference type="ARBA" id="ARBA00001954"/>
    </source>
</evidence>
<accession>A0A5C5X219</accession>
<dbReference type="Pfam" id="PF05721">
    <property type="entry name" value="PhyH"/>
    <property type="match status" value="1"/>
</dbReference>
<keyword evidence="2" id="KW-0560">Oxidoreductase</keyword>
<dbReference type="SUPFAM" id="SSF51197">
    <property type="entry name" value="Clavaminate synthase-like"/>
    <property type="match status" value="1"/>
</dbReference>
<dbReference type="EMBL" id="SJPK01000014">
    <property type="protein sequence ID" value="TWT56301.1"/>
    <property type="molecule type" value="Genomic_DNA"/>
</dbReference>
<reference evidence="2 3" key="1">
    <citation type="submission" date="2019-02" db="EMBL/GenBank/DDBJ databases">
        <title>Deep-cultivation of Planctomycetes and their phenomic and genomic characterization uncovers novel biology.</title>
        <authorList>
            <person name="Wiegand S."/>
            <person name="Jogler M."/>
            <person name="Boedeker C."/>
            <person name="Pinto D."/>
            <person name="Vollmers J."/>
            <person name="Rivas-Marin E."/>
            <person name="Kohn T."/>
            <person name="Peeters S.H."/>
            <person name="Heuer A."/>
            <person name="Rast P."/>
            <person name="Oberbeckmann S."/>
            <person name="Bunk B."/>
            <person name="Jeske O."/>
            <person name="Meyerdierks A."/>
            <person name="Storesund J.E."/>
            <person name="Kallscheuer N."/>
            <person name="Luecker S."/>
            <person name="Lage O.M."/>
            <person name="Pohl T."/>
            <person name="Merkel B.J."/>
            <person name="Hornburger P."/>
            <person name="Mueller R.-W."/>
            <person name="Bruemmer F."/>
            <person name="Labrenz M."/>
            <person name="Spormann A.M."/>
            <person name="Op Den Camp H."/>
            <person name="Overmann J."/>
            <person name="Amann R."/>
            <person name="Jetten M.S.M."/>
            <person name="Mascher T."/>
            <person name="Medema M.H."/>
            <person name="Devos D.P."/>
            <person name="Kaster A.-K."/>
            <person name="Ovreas L."/>
            <person name="Rohde M."/>
            <person name="Galperin M.Y."/>
            <person name="Jogler C."/>
        </authorList>
    </citation>
    <scope>NUCLEOTIDE SEQUENCE [LARGE SCALE GENOMIC DNA]</scope>
    <source>
        <strain evidence="2 3">CA85</strain>
    </source>
</reference>
<comment type="cofactor">
    <cofactor evidence="1">
        <name>Fe(2+)</name>
        <dbReference type="ChEBI" id="CHEBI:29033"/>
    </cofactor>
</comment>
<evidence type="ECO:0000313" key="2">
    <source>
        <dbReference type="EMBL" id="TWT56301.1"/>
    </source>
</evidence>
<organism evidence="2 3">
    <name type="scientific">Allorhodopirellula solitaria</name>
    <dbReference type="NCBI Taxonomy" id="2527987"/>
    <lineage>
        <taxon>Bacteria</taxon>
        <taxon>Pseudomonadati</taxon>
        <taxon>Planctomycetota</taxon>
        <taxon>Planctomycetia</taxon>
        <taxon>Pirellulales</taxon>
        <taxon>Pirellulaceae</taxon>
        <taxon>Allorhodopirellula</taxon>
    </lineage>
</organism>